<evidence type="ECO:0000313" key="3">
    <source>
        <dbReference type="EMBL" id="KIW79508.1"/>
    </source>
</evidence>
<protein>
    <recommendedName>
        <fullName evidence="2">Acyltransferase 3 domain-containing protein</fullName>
    </recommendedName>
</protein>
<dbReference type="AlphaFoldDB" id="A0A0D2GFG3"/>
<accession>A0A0D2GFG3</accession>
<feature type="transmembrane region" description="Helical" evidence="1">
    <location>
        <begin position="158"/>
        <end position="179"/>
    </location>
</feature>
<dbReference type="Proteomes" id="UP000053029">
    <property type="component" value="Unassembled WGS sequence"/>
</dbReference>
<dbReference type="VEuPathDB" id="FungiDB:Z517_06120"/>
<dbReference type="GO" id="GO:0016747">
    <property type="term" value="F:acyltransferase activity, transferring groups other than amino-acyl groups"/>
    <property type="evidence" value="ECO:0007669"/>
    <property type="project" value="InterPro"/>
</dbReference>
<feature type="transmembrane region" description="Helical" evidence="1">
    <location>
        <begin position="112"/>
        <end position="132"/>
    </location>
</feature>
<evidence type="ECO:0000313" key="4">
    <source>
        <dbReference type="Proteomes" id="UP000053029"/>
    </source>
</evidence>
<name>A0A0D2GFG3_9EURO</name>
<feature type="transmembrane region" description="Helical" evidence="1">
    <location>
        <begin position="456"/>
        <end position="478"/>
    </location>
</feature>
<organism evidence="3 4">
    <name type="scientific">Fonsecaea pedrosoi CBS 271.37</name>
    <dbReference type="NCBI Taxonomy" id="1442368"/>
    <lineage>
        <taxon>Eukaryota</taxon>
        <taxon>Fungi</taxon>
        <taxon>Dikarya</taxon>
        <taxon>Ascomycota</taxon>
        <taxon>Pezizomycotina</taxon>
        <taxon>Eurotiomycetes</taxon>
        <taxon>Chaetothyriomycetidae</taxon>
        <taxon>Chaetothyriales</taxon>
        <taxon>Herpotrichiellaceae</taxon>
        <taxon>Fonsecaea</taxon>
    </lineage>
</organism>
<proteinExistence type="predicted"/>
<keyword evidence="1" id="KW-0472">Membrane</keyword>
<dbReference type="EMBL" id="KN846972">
    <property type="protein sequence ID" value="KIW79508.1"/>
    <property type="molecule type" value="Genomic_DNA"/>
</dbReference>
<dbReference type="HOGENOM" id="CLU_005679_13_6_1"/>
<dbReference type="PANTHER" id="PTHR23028">
    <property type="entry name" value="ACETYLTRANSFERASE"/>
    <property type="match status" value="1"/>
</dbReference>
<feature type="domain" description="Acyltransferase 3" evidence="2">
    <location>
        <begin position="73"/>
        <end position="473"/>
    </location>
</feature>
<dbReference type="Pfam" id="PF01757">
    <property type="entry name" value="Acyl_transf_3"/>
    <property type="match status" value="1"/>
</dbReference>
<dbReference type="GeneID" id="25305610"/>
<feature type="transmembrane region" description="Helical" evidence="1">
    <location>
        <begin position="387"/>
        <end position="404"/>
    </location>
</feature>
<reference evidence="3 4" key="1">
    <citation type="submission" date="2015-01" db="EMBL/GenBank/DDBJ databases">
        <title>The Genome Sequence of Fonsecaea pedrosoi CBS 271.37.</title>
        <authorList>
            <consortium name="The Broad Institute Genomics Platform"/>
            <person name="Cuomo C."/>
            <person name="de Hoog S."/>
            <person name="Gorbushina A."/>
            <person name="Stielow B."/>
            <person name="Teixiera M."/>
            <person name="Abouelleil A."/>
            <person name="Chapman S.B."/>
            <person name="Priest M."/>
            <person name="Young S.K."/>
            <person name="Wortman J."/>
            <person name="Nusbaum C."/>
            <person name="Birren B."/>
        </authorList>
    </citation>
    <scope>NUCLEOTIDE SEQUENCE [LARGE SCALE GENOMIC DNA]</scope>
    <source>
        <strain evidence="3 4">CBS 271.37</strain>
    </source>
</reference>
<feature type="transmembrane region" description="Helical" evidence="1">
    <location>
        <begin position="267"/>
        <end position="289"/>
    </location>
</feature>
<sequence length="500" mass="57326">MPSTLEQAIPLLEDLDSPCDSSSLARSVLVIPEHRLSKQWTQFCRLWLRLVVSLLPKYIQPGGRSKGELPPTAYLDALRGYAALIVFFYHSFPLPSMWLFQQTFFRVFFRGGPGMVAVFFVISGYVLSYRMLKAIRNKDPIKLLDSLASSTFRRWFRLYGSTGVATFVAMVLTQLGWFWPHASDRKETFLEQVWDWFQDWLESSDPFANIQGWIHGWAFRSRYLYQMWTIPVEYRGSIALFVFCAAACKLSSRSRMVFLWLVVLLSYYWRAVYIAEFLIGMFIADLSLIRHPERLGRRLLLPTPPGPAVQETTTSSSNIEKPIPTPTWRRWLLGRRRHGLASKIGWGLVSATGFYLLSQPDDPDSNTELPAPWPTLLGLVPSQYGEAMYTFWVSIGAGLLVLGLDNSPTLQTPFTWSFSQYLGDLSFGIYAMHIIVLESLFKPILNPWREVHLGESAIACFVIEVVGTAAVIWAADYFTRADKLVVRFGRWIEVKTFEKW</sequence>
<dbReference type="PANTHER" id="PTHR23028:SF134">
    <property type="entry name" value="PUTATIVE (AFU_ORTHOLOGUE AFUA_4G08520)-RELATED"/>
    <property type="match status" value="1"/>
</dbReference>
<keyword evidence="1" id="KW-1133">Transmembrane helix</keyword>
<evidence type="ECO:0000259" key="2">
    <source>
        <dbReference type="Pfam" id="PF01757"/>
    </source>
</evidence>
<evidence type="ECO:0000256" key="1">
    <source>
        <dbReference type="SAM" id="Phobius"/>
    </source>
</evidence>
<dbReference type="InterPro" id="IPR050879">
    <property type="entry name" value="Acyltransferase_3"/>
</dbReference>
<keyword evidence="4" id="KW-1185">Reference proteome</keyword>
<keyword evidence="1" id="KW-0812">Transmembrane</keyword>
<dbReference type="InterPro" id="IPR002656">
    <property type="entry name" value="Acyl_transf_3_dom"/>
</dbReference>
<dbReference type="OrthoDB" id="5819582at2759"/>
<gene>
    <name evidence="3" type="ORF">Z517_06120</name>
</gene>
<dbReference type="STRING" id="1442368.A0A0D2GFG3"/>
<dbReference type="RefSeq" id="XP_013283316.1">
    <property type="nucleotide sequence ID" value="XM_013427862.1"/>
</dbReference>
<feature type="transmembrane region" description="Helical" evidence="1">
    <location>
        <begin position="416"/>
        <end position="436"/>
    </location>
</feature>